<organism evidence="5 6">
    <name type="scientific">Eubacterium ventriosum</name>
    <dbReference type="NCBI Taxonomy" id="39496"/>
    <lineage>
        <taxon>Bacteria</taxon>
        <taxon>Bacillati</taxon>
        <taxon>Bacillota</taxon>
        <taxon>Clostridia</taxon>
        <taxon>Eubacteriales</taxon>
        <taxon>Eubacteriaceae</taxon>
        <taxon>Eubacterium</taxon>
    </lineage>
</organism>
<dbReference type="EMBL" id="QSFO01000003">
    <property type="protein sequence ID" value="RHA56241.1"/>
    <property type="molecule type" value="Genomic_DNA"/>
</dbReference>
<dbReference type="InterPro" id="IPR005053">
    <property type="entry name" value="MobA_MobL"/>
</dbReference>
<dbReference type="NCBIfam" id="NF041496">
    <property type="entry name" value="MobQ"/>
    <property type="match status" value="1"/>
</dbReference>
<evidence type="ECO:0000259" key="4">
    <source>
        <dbReference type="Pfam" id="PF03389"/>
    </source>
</evidence>
<gene>
    <name evidence="5" type="ORF">DW929_03915</name>
</gene>
<sequence length="490" mass="57294">MRLDSTKFHLDGGVNMAIYHFTTRIIKSSIGKCVVASAAYISGQKLKDARLGLSFNYTRKEEVVFAEVLLPKNAPEDLADRETLWNAVEKRENKRNSQYAREFEIAVPNEWNREQTISRMREFIKENFVNKGMAADWAYHEKEGNHHVHCMCTMRAFNKDGSWSNMRKTEFARDDNGNKIPLLDENGKQKVRIRKGKGEEKLWKRIDVIQNQWNSKEQLKEWRKNWADYCNKFLIEEQKIDHRSFEEQGLDIEPTIHEGYAARQMEQKGKVSDRCEYNRKVKESNKLVMQIKKSIAEITKILKERVEQIYERVGRVKGSIGSDRKGRGYIEPNGRTESGKQSVESTGRFINDTEQKINRTEQNIKTTESAIAEIKRRMRKESSKIDDRIRKIKNERAGRLSRRTDSGVTADGNNNINAESKDTETIIRQLKTATDIAESIIADSESSRENKIVERENRELERERLAVEESRRNDERSNENKRTDRQAKRR</sequence>
<dbReference type="AlphaFoldDB" id="A0A413S3K9"/>
<reference evidence="5 6" key="1">
    <citation type="submission" date="2018-08" db="EMBL/GenBank/DDBJ databases">
        <title>A genome reference for cultivated species of the human gut microbiota.</title>
        <authorList>
            <person name="Zou Y."/>
            <person name="Xue W."/>
            <person name="Luo G."/>
        </authorList>
    </citation>
    <scope>NUCLEOTIDE SEQUENCE [LARGE SCALE GENOMIC DNA]</scope>
    <source>
        <strain evidence="5 6">AM43-2</strain>
    </source>
</reference>
<feature type="compositionally biased region" description="Basic and acidic residues" evidence="3">
    <location>
        <begin position="445"/>
        <end position="490"/>
    </location>
</feature>
<comment type="caution">
    <text evidence="5">The sequence shown here is derived from an EMBL/GenBank/DDBJ whole genome shotgun (WGS) entry which is preliminary data.</text>
</comment>
<dbReference type="Pfam" id="PF03389">
    <property type="entry name" value="MobA_MobL"/>
    <property type="match status" value="1"/>
</dbReference>
<comment type="similarity">
    <text evidence="1">Belongs to the MobA/MobL family.</text>
</comment>
<feature type="domain" description="MobA/MobL protein" evidence="4">
    <location>
        <begin position="33"/>
        <end position="268"/>
    </location>
</feature>
<dbReference type="Proteomes" id="UP000284598">
    <property type="component" value="Unassembled WGS sequence"/>
</dbReference>
<feature type="compositionally biased region" description="Basic and acidic residues" evidence="3">
    <location>
        <begin position="393"/>
        <end position="405"/>
    </location>
</feature>
<evidence type="ECO:0000256" key="1">
    <source>
        <dbReference type="ARBA" id="ARBA00010873"/>
    </source>
</evidence>
<proteinExistence type="inferred from homology"/>
<feature type="region of interest" description="Disordered" evidence="3">
    <location>
        <begin position="443"/>
        <end position="490"/>
    </location>
</feature>
<feature type="region of interest" description="Disordered" evidence="3">
    <location>
        <begin position="393"/>
        <end position="420"/>
    </location>
</feature>
<name>A0A413S3K9_9FIRM</name>
<evidence type="ECO:0000256" key="3">
    <source>
        <dbReference type="SAM" id="MobiDB-lite"/>
    </source>
</evidence>
<accession>A0A413S3K9</accession>
<evidence type="ECO:0000313" key="6">
    <source>
        <dbReference type="Proteomes" id="UP000284598"/>
    </source>
</evidence>
<dbReference type="Gene3D" id="3.30.930.30">
    <property type="match status" value="1"/>
</dbReference>
<evidence type="ECO:0000256" key="2">
    <source>
        <dbReference type="ARBA" id="ARBA00022971"/>
    </source>
</evidence>
<keyword evidence="2" id="KW-0184">Conjugation</keyword>
<evidence type="ECO:0000313" key="5">
    <source>
        <dbReference type="EMBL" id="RHA56241.1"/>
    </source>
</evidence>
<protein>
    <recommendedName>
        <fullName evidence="4">MobA/MobL protein domain-containing protein</fullName>
    </recommendedName>
</protein>